<dbReference type="PIRSF" id="PIRSF001438">
    <property type="entry name" value="4pyrrol_synth_OHMeBilane_synth"/>
    <property type="match status" value="1"/>
</dbReference>
<dbReference type="PRINTS" id="PR00151">
    <property type="entry name" value="PORPHBDMNASE"/>
</dbReference>
<dbReference type="EC" id="2.5.1.61" evidence="4"/>
<feature type="domain" description="Porphobilinogen deaminase N-terminal" evidence="11">
    <location>
        <begin position="104"/>
        <end position="241"/>
    </location>
</feature>
<dbReference type="InterPro" id="IPR022418">
    <property type="entry name" value="Porphobilinogen_deaminase_C"/>
</dbReference>
<proteinExistence type="inferred from homology"/>
<dbReference type="PROSITE" id="PS00533">
    <property type="entry name" value="PORPHOBILINOGEN_DEAM"/>
    <property type="match status" value="1"/>
</dbReference>
<dbReference type="PANTHER" id="PTHR11557:SF0">
    <property type="entry name" value="PORPHOBILINOGEN DEAMINASE"/>
    <property type="match status" value="1"/>
</dbReference>
<dbReference type="Pfam" id="PF03900">
    <property type="entry name" value="Porphobil_deamC"/>
    <property type="match status" value="1"/>
</dbReference>
<dbReference type="GO" id="GO:0004418">
    <property type="term" value="F:hydroxymethylbilane synthase activity"/>
    <property type="evidence" value="ECO:0007669"/>
    <property type="project" value="UniProtKB-EC"/>
</dbReference>
<dbReference type="InterPro" id="IPR022417">
    <property type="entry name" value="Porphobilin_deaminase_N"/>
</dbReference>
<evidence type="ECO:0000313" key="14">
    <source>
        <dbReference type="Proteomes" id="UP001148299"/>
    </source>
</evidence>
<evidence type="ECO:0000256" key="1">
    <source>
        <dbReference type="ARBA" id="ARBA00001916"/>
    </source>
</evidence>
<comment type="cofactor">
    <cofactor evidence="1">
        <name>dipyrromethane</name>
        <dbReference type="ChEBI" id="CHEBI:60342"/>
    </cofactor>
</comment>
<dbReference type="SUPFAM" id="SSF53850">
    <property type="entry name" value="Periplasmic binding protein-like II"/>
    <property type="match status" value="1"/>
</dbReference>
<keyword evidence="14" id="KW-1185">Reference proteome</keyword>
<dbReference type="SUPFAM" id="SSF54782">
    <property type="entry name" value="Porphobilinogen deaminase (hydroxymethylbilane synthase), C-terminal domain"/>
    <property type="match status" value="1"/>
</dbReference>
<evidence type="ECO:0000256" key="9">
    <source>
        <dbReference type="ARBA" id="ARBA00030685"/>
    </source>
</evidence>
<evidence type="ECO:0000259" key="12">
    <source>
        <dbReference type="Pfam" id="PF03900"/>
    </source>
</evidence>
<evidence type="ECO:0000259" key="11">
    <source>
        <dbReference type="Pfam" id="PF01379"/>
    </source>
</evidence>
<dbReference type="Pfam" id="PF01379">
    <property type="entry name" value="Porphobil_deam"/>
    <property type="match status" value="2"/>
</dbReference>
<dbReference type="InterPro" id="IPR000860">
    <property type="entry name" value="HemC"/>
</dbReference>
<evidence type="ECO:0000256" key="10">
    <source>
        <dbReference type="ARBA" id="ARBA00033064"/>
    </source>
</evidence>
<reference evidence="13" key="2">
    <citation type="journal article" date="2023" name="IMA Fungus">
        <title>Comparative genomic study of the Penicillium genus elucidates a diverse pangenome and 15 lateral gene transfer events.</title>
        <authorList>
            <person name="Petersen C."/>
            <person name="Sorensen T."/>
            <person name="Nielsen M.R."/>
            <person name="Sondergaard T.E."/>
            <person name="Sorensen J.L."/>
            <person name="Fitzpatrick D.A."/>
            <person name="Frisvad J.C."/>
            <person name="Nielsen K.L."/>
        </authorList>
    </citation>
    <scope>NUCLEOTIDE SEQUENCE</scope>
    <source>
        <strain evidence="13">IBT 35675</strain>
    </source>
</reference>
<comment type="pathway">
    <text evidence="2">Porphyrin-containing compound metabolism; protoporphyrin-IX biosynthesis; coproporphyrinogen-III from 5-aminolevulinate: step 2/4.</text>
</comment>
<dbReference type="Gene3D" id="3.40.190.10">
    <property type="entry name" value="Periplasmic binding protein-like II"/>
    <property type="match status" value="3"/>
</dbReference>
<sequence>MVESSRSPLRIGTRRSKLAIVQAETIRDQLKLVDPSLSIEIETLHTAGDRDKVTALPEMNAKSLWTTELEEKLTSGELDVIVHCLKGILGPLPPSSGTLILTRTDMPTATPETCELAAIPARDDARDALIVKSGLPYKNLKELPEGSVVGTSSVRRSAQLRRLYPHLKFANLRGNVETRLAKVDDPESEYTCMIMSAAGLQRLGLQDRIDQYLGSNNGGIFHAVGQGALGLEIRKGDVSMQKLLEPLSDQKSTLACLAERELLRTLEGGCSVPIGVETEWVDSDKLKLAAIVVSLDGSQSVEQTLIATVQSVDEAGALGKYMAIMLIEDGAEGILKGITANRPSKD</sequence>
<feature type="domain" description="Porphobilinogen deaminase N-terminal" evidence="11">
    <location>
        <begin position="9"/>
        <end position="94"/>
    </location>
</feature>
<dbReference type="PANTHER" id="PTHR11557">
    <property type="entry name" value="PORPHOBILINOGEN DEAMINASE"/>
    <property type="match status" value="1"/>
</dbReference>
<evidence type="ECO:0000256" key="8">
    <source>
        <dbReference type="ARBA" id="ARBA00023244"/>
    </source>
</evidence>
<keyword evidence="8" id="KW-0627">Porphyrin biosynthesis</keyword>
<organism evidence="13 14">
    <name type="scientific">Penicillium brevicompactum</name>
    <dbReference type="NCBI Taxonomy" id="5074"/>
    <lineage>
        <taxon>Eukaryota</taxon>
        <taxon>Fungi</taxon>
        <taxon>Dikarya</taxon>
        <taxon>Ascomycota</taxon>
        <taxon>Pezizomycotina</taxon>
        <taxon>Eurotiomycetes</taxon>
        <taxon>Eurotiomycetidae</taxon>
        <taxon>Eurotiales</taxon>
        <taxon>Aspergillaceae</taxon>
        <taxon>Penicillium</taxon>
    </lineage>
</organism>
<keyword evidence="7" id="KW-0350">Heme biosynthesis</keyword>
<accession>A0A9W9QQQ5</accession>
<dbReference type="EMBL" id="JAPZBR010000008">
    <property type="protein sequence ID" value="KAJ5342527.1"/>
    <property type="molecule type" value="Genomic_DNA"/>
</dbReference>
<name>A0A9W9QQQ5_PENBR</name>
<protein>
    <recommendedName>
        <fullName evidence="5">Porphobilinogen deaminase</fullName>
        <ecNumber evidence="4">2.5.1.61</ecNumber>
    </recommendedName>
    <alternativeName>
        <fullName evidence="10">Hydroxymethylbilane synthase</fullName>
    </alternativeName>
    <alternativeName>
        <fullName evidence="9">Pre-uroporphyrinogen synthase</fullName>
    </alternativeName>
</protein>
<feature type="domain" description="Porphobilinogen deaminase C-terminal" evidence="12">
    <location>
        <begin position="254"/>
        <end position="327"/>
    </location>
</feature>
<dbReference type="NCBIfam" id="TIGR00212">
    <property type="entry name" value="hemC"/>
    <property type="match status" value="1"/>
</dbReference>
<dbReference type="Gene3D" id="3.30.160.40">
    <property type="entry name" value="Porphobilinogen deaminase, C-terminal domain"/>
    <property type="match status" value="1"/>
</dbReference>
<dbReference type="GO" id="GO:0006783">
    <property type="term" value="P:heme biosynthetic process"/>
    <property type="evidence" value="ECO:0007669"/>
    <property type="project" value="UniProtKB-KW"/>
</dbReference>
<dbReference type="InterPro" id="IPR022419">
    <property type="entry name" value="Porphobilin_deaminase_cofac_BS"/>
</dbReference>
<evidence type="ECO:0000256" key="2">
    <source>
        <dbReference type="ARBA" id="ARBA00004735"/>
    </source>
</evidence>
<comment type="similarity">
    <text evidence="3">Belongs to the HMBS family.</text>
</comment>
<reference evidence="13" key="1">
    <citation type="submission" date="2022-12" db="EMBL/GenBank/DDBJ databases">
        <authorList>
            <person name="Petersen C."/>
        </authorList>
    </citation>
    <scope>NUCLEOTIDE SEQUENCE</scope>
    <source>
        <strain evidence="13">IBT 35675</strain>
    </source>
</reference>
<dbReference type="Proteomes" id="UP001148299">
    <property type="component" value="Unassembled WGS sequence"/>
</dbReference>
<dbReference type="FunFam" id="3.40.190.10:FF:000005">
    <property type="entry name" value="Porphobilinogen deaminase"/>
    <property type="match status" value="1"/>
</dbReference>
<evidence type="ECO:0000313" key="13">
    <source>
        <dbReference type="EMBL" id="KAJ5342527.1"/>
    </source>
</evidence>
<evidence type="ECO:0000256" key="6">
    <source>
        <dbReference type="ARBA" id="ARBA00022679"/>
    </source>
</evidence>
<dbReference type="InterPro" id="IPR036803">
    <property type="entry name" value="Porphobilinogen_deaminase_C_sf"/>
</dbReference>
<keyword evidence="6" id="KW-0808">Transferase</keyword>
<dbReference type="AlphaFoldDB" id="A0A9W9QQQ5"/>
<evidence type="ECO:0000256" key="4">
    <source>
        <dbReference type="ARBA" id="ARBA00012655"/>
    </source>
</evidence>
<gene>
    <name evidence="13" type="ORF">N7541_011651</name>
</gene>
<evidence type="ECO:0000256" key="7">
    <source>
        <dbReference type="ARBA" id="ARBA00023133"/>
    </source>
</evidence>
<comment type="caution">
    <text evidence="13">The sequence shown here is derived from an EMBL/GenBank/DDBJ whole genome shotgun (WGS) entry which is preliminary data.</text>
</comment>
<dbReference type="FunFam" id="3.30.160.40:FF:000002">
    <property type="entry name" value="Porphobilinogen deaminase"/>
    <property type="match status" value="1"/>
</dbReference>
<dbReference type="GO" id="GO:0005737">
    <property type="term" value="C:cytoplasm"/>
    <property type="evidence" value="ECO:0007669"/>
    <property type="project" value="TreeGrafter"/>
</dbReference>
<evidence type="ECO:0000256" key="3">
    <source>
        <dbReference type="ARBA" id="ARBA00005638"/>
    </source>
</evidence>
<evidence type="ECO:0000256" key="5">
    <source>
        <dbReference type="ARBA" id="ARBA00016519"/>
    </source>
</evidence>